<protein>
    <submittedName>
        <fullName evidence="6">Multiple coagulation factor deficiency protein 2-like 1</fullName>
    </submittedName>
</protein>
<dbReference type="InterPro" id="IPR052110">
    <property type="entry name" value="MCFD2-like"/>
</dbReference>
<evidence type="ECO:0000256" key="1">
    <source>
        <dbReference type="ARBA" id="ARBA00022729"/>
    </source>
</evidence>
<feature type="signal peptide" evidence="4">
    <location>
        <begin position="1"/>
        <end position="22"/>
    </location>
</feature>
<organism evidence="6 7">
    <name type="scientific">Homarus americanus</name>
    <name type="common">American lobster</name>
    <dbReference type="NCBI Taxonomy" id="6706"/>
    <lineage>
        <taxon>Eukaryota</taxon>
        <taxon>Metazoa</taxon>
        <taxon>Ecdysozoa</taxon>
        <taxon>Arthropoda</taxon>
        <taxon>Crustacea</taxon>
        <taxon>Multicrustacea</taxon>
        <taxon>Malacostraca</taxon>
        <taxon>Eumalacostraca</taxon>
        <taxon>Eucarida</taxon>
        <taxon>Decapoda</taxon>
        <taxon>Pleocyemata</taxon>
        <taxon>Astacidea</taxon>
        <taxon>Nephropoidea</taxon>
        <taxon>Nephropidae</taxon>
        <taxon>Homarus</taxon>
    </lineage>
</organism>
<keyword evidence="1 4" id="KW-0732">Signal</keyword>
<evidence type="ECO:0000313" key="6">
    <source>
        <dbReference type="EMBL" id="KAG7178078.1"/>
    </source>
</evidence>
<feature type="region of interest" description="Disordered" evidence="3">
    <location>
        <begin position="24"/>
        <end position="65"/>
    </location>
</feature>
<dbReference type="PANTHER" id="PTHR23104">
    <property type="entry name" value="MULTIPLE COAGULATION FACTOR DEFICIENCY PROTEIN 2 NEURAL STEM CELL DERIVED NEURONAL SURVIVAL PROTEIN"/>
    <property type="match status" value="1"/>
</dbReference>
<feature type="chain" id="PRO_5035180291" evidence="4">
    <location>
        <begin position="23"/>
        <end position="201"/>
    </location>
</feature>
<keyword evidence="7" id="KW-1185">Reference proteome</keyword>
<reference evidence="6" key="1">
    <citation type="journal article" date="2021" name="Sci. Adv.">
        <title>The American lobster genome reveals insights on longevity, neural, and immune adaptations.</title>
        <authorList>
            <person name="Polinski J.M."/>
            <person name="Zimin A.V."/>
            <person name="Clark K.F."/>
            <person name="Kohn A.B."/>
            <person name="Sadowski N."/>
            <person name="Timp W."/>
            <person name="Ptitsyn A."/>
            <person name="Khanna P."/>
            <person name="Romanova D.Y."/>
            <person name="Williams P."/>
            <person name="Greenwood S.J."/>
            <person name="Moroz L.L."/>
            <person name="Walt D.R."/>
            <person name="Bodnar A.G."/>
        </authorList>
    </citation>
    <scope>NUCLEOTIDE SEQUENCE</scope>
    <source>
        <strain evidence="6">GMGI-L3</strain>
    </source>
</reference>
<dbReference type="PROSITE" id="PS00018">
    <property type="entry name" value="EF_HAND_1"/>
    <property type="match status" value="1"/>
</dbReference>
<dbReference type="OrthoDB" id="289247at2759"/>
<dbReference type="AlphaFoldDB" id="A0A8J5NG73"/>
<sequence>MKVLALWVVLAVWATCVLTTSAIEGSHPPMHRRTNEHSHQHQKQNKHRHHVPKKPPAQLSNPKLLEDNQLLHDREHLKEELPEYLSLDRIEQMSDKELDYHYFKIHDFDNNFGLDGMELMAAINHIDDDDDDDVGIDEEKLKNLSKDERKIIENFRQEKWNEKLKFYVELIDDVLKENDNNNDGYISWGEFRLAQTRRKHS</sequence>
<dbReference type="PANTHER" id="PTHR23104:SF1">
    <property type="entry name" value="EF-HAND DOMAIN-CONTAINING PROTEIN"/>
    <property type="match status" value="1"/>
</dbReference>
<proteinExistence type="predicted"/>
<evidence type="ECO:0000256" key="3">
    <source>
        <dbReference type="SAM" id="MobiDB-lite"/>
    </source>
</evidence>
<comment type="caution">
    <text evidence="6">The sequence shown here is derived from an EMBL/GenBank/DDBJ whole genome shotgun (WGS) entry which is preliminary data.</text>
</comment>
<dbReference type="InterPro" id="IPR018247">
    <property type="entry name" value="EF_Hand_1_Ca_BS"/>
</dbReference>
<dbReference type="PROSITE" id="PS50222">
    <property type="entry name" value="EF_HAND_2"/>
    <property type="match status" value="1"/>
</dbReference>
<feature type="domain" description="EF-hand" evidence="5">
    <location>
        <begin position="166"/>
        <end position="201"/>
    </location>
</feature>
<evidence type="ECO:0000256" key="2">
    <source>
        <dbReference type="ARBA" id="ARBA00022737"/>
    </source>
</evidence>
<dbReference type="EMBL" id="JAHLQT010000697">
    <property type="protein sequence ID" value="KAG7178078.1"/>
    <property type="molecule type" value="Genomic_DNA"/>
</dbReference>
<dbReference type="GO" id="GO:0005509">
    <property type="term" value="F:calcium ion binding"/>
    <property type="evidence" value="ECO:0007669"/>
    <property type="project" value="InterPro"/>
</dbReference>
<dbReference type="Proteomes" id="UP000747542">
    <property type="component" value="Unassembled WGS sequence"/>
</dbReference>
<keyword evidence="2" id="KW-0677">Repeat</keyword>
<evidence type="ECO:0000259" key="5">
    <source>
        <dbReference type="PROSITE" id="PS50222"/>
    </source>
</evidence>
<name>A0A8J5NG73_HOMAM</name>
<evidence type="ECO:0000256" key="4">
    <source>
        <dbReference type="SAM" id="SignalP"/>
    </source>
</evidence>
<dbReference type="InterPro" id="IPR002048">
    <property type="entry name" value="EF_hand_dom"/>
</dbReference>
<evidence type="ECO:0000313" key="7">
    <source>
        <dbReference type="Proteomes" id="UP000747542"/>
    </source>
</evidence>
<gene>
    <name evidence="6" type="primary">MCFD2-L1</name>
    <name evidence="6" type="ORF">Hamer_G003839</name>
</gene>
<feature type="compositionally biased region" description="Basic residues" evidence="3">
    <location>
        <begin position="40"/>
        <end position="53"/>
    </location>
</feature>
<accession>A0A8J5NG73</accession>